<dbReference type="SUPFAM" id="SSF52833">
    <property type="entry name" value="Thioredoxin-like"/>
    <property type="match status" value="2"/>
</dbReference>
<dbReference type="GO" id="GO:0004364">
    <property type="term" value="F:glutathione transferase activity"/>
    <property type="evidence" value="ECO:0007669"/>
    <property type="project" value="TreeGrafter"/>
</dbReference>
<dbReference type="PANTHER" id="PTHR42943:SF2">
    <property type="entry name" value="GLUTATHIONE S-TRANSFERASE KAPPA 1"/>
    <property type="match status" value="1"/>
</dbReference>
<proteinExistence type="predicted"/>
<keyword evidence="3" id="KW-1185">Reference proteome</keyword>
<dbReference type="GO" id="GO:0006749">
    <property type="term" value="P:glutathione metabolic process"/>
    <property type="evidence" value="ECO:0007669"/>
    <property type="project" value="TreeGrafter"/>
</dbReference>
<dbReference type="GO" id="GO:0005777">
    <property type="term" value="C:peroxisome"/>
    <property type="evidence" value="ECO:0007669"/>
    <property type="project" value="TreeGrafter"/>
</dbReference>
<dbReference type="Proteomes" id="UP000250266">
    <property type="component" value="Unassembled WGS sequence"/>
</dbReference>
<name>A0A8E2EHP0_9PEZI</name>
<dbReference type="OrthoDB" id="4664297at2759"/>
<dbReference type="GO" id="GO:0004602">
    <property type="term" value="F:glutathione peroxidase activity"/>
    <property type="evidence" value="ECO:0007669"/>
    <property type="project" value="TreeGrafter"/>
</dbReference>
<protein>
    <submittedName>
        <fullName evidence="2">Protein disulfide with oxidoreductase activity</fullName>
    </submittedName>
</protein>
<sequence length="486" mass="54892">MDAKKHSLEFFYDISCPFAYIASTRVEALTARVNANLIWTPVLLGAIYRLTSAPQGAAGSASDVFNSAKRAISSASFARTLKRYQIPYNPSSTHLRKTTAALRLIHHVQNAERALLTKALYRAYWVDGEDVSDHKVLLDIARRSGITSAKEMTEEVFGDVQDRRMLETATDRAIAKGTPGVPAFWIEDEVWTDAQGALRRGQLYWGQDRMLFVEAVLRGLDMARPFDQVPGISSLHPRCVREGIMEKRAKLEFWYDFSSPWAFLGWTQLERLKKIFGDRLEIEMKPFLLGVLFREIGAPMLPMAAVSEQKRKYGIKDLSDWVRYWNAVNLQEHTMEKPIEFLHPDVFPIRSPTLLRCAIVDPSCIPVLYRACWEQNINVANEKILAQTLSVAGFNATRLLEQASTQRARDILRANTQEAKDIGLCGVPSYRVSHKTPQGWKVNGGVVWGQDETNVVLDLIAGWDEETSQTVANVGTEHEIQGRPRL</sequence>
<feature type="domain" description="DSBA-like thioredoxin" evidence="1">
    <location>
        <begin position="367"/>
        <end position="458"/>
    </location>
</feature>
<evidence type="ECO:0000259" key="1">
    <source>
        <dbReference type="Pfam" id="PF01323"/>
    </source>
</evidence>
<dbReference type="EMBL" id="KV744853">
    <property type="protein sequence ID" value="OCK83773.1"/>
    <property type="molecule type" value="Genomic_DNA"/>
</dbReference>
<dbReference type="GO" id="GO:0005739">
    <property type="term" value="C:mitochondrion"/>
    <property type="evidence" value="ECO:0007669"/>
    <property type="project" value="TreeGrafter"/>
</dbReference>
<dbReference type="InterPro" id="IPR051924">
    <property type="entry name" value="GST_Kappa/NadH"/>
</dbReference>
<evidence type="ECO:0000313" key="2">
    <source>
        <dbReference type="EMBL" id="OCK83773.1"/>
    </source>
</evidence>
<organism evidence="2 3">
    <name type="scientific">Lepidopterella palustris CBS 459.81</name>
    <dbReference type="NCBI Taxonomy" id="1314670"/>
    <lineage>
        <taxon>Eukaryota</taxon>
        <taxon>Fungi</taxon>
        <taxon>Dikarya</taxon>
        <taxon>Ascomycota</taxon>
        <taxon>Pezizomycotina</taxon>
        <taxon>Dothideomycetes</taxon>
        <taxon>Pleosporomycetidae</taxon>
        <taxon>Mytilinidiales</taxon>
        <taxon>Argynnaceae</taxon>
        <taxon>Lepidopterella</taxon>
    </lineage>
</organism>
<feature type="domain" description="DSBA-like thioredoxin" evidence="1">
    <location>
        <begin position="251"/>
        <end position="325"/>
    </location>
</feature>
<reference evidence="2 3" key="1">
    <citation type="journal article" date="2016" name="Nat. Commun.">
        <title>Ectomycorrhizal ecology is imprinted in the genome of the dominant symbiotic fungus Cenococcum geophilum.</title>
        <authorList>
            <consortium name="DOE Joint Genome Institute"/>
            <person name="Peter M."/>
            <person name="Kohler A."/>
            <person name="Ohm R.A."/>
            <person name="Kuo A."/>
            <person name="Krutzmann J."/>
            <person name="Morin E."/>
            <person name="Arend M."/>
            <person name="Barry K.W."/>
            <person name="Binder M."/>
            <person name="Choi C."/>
            <person name="Clum A."/>
            <person name="Copeland A."/>
            <person name="Grisel N."/>
            <person name="Haridas S."/>
            <person name="Kipfer T."/>
            <person name="LaButti K."/>
            <person name="Lindquist E."/>
            <person name="Lipzen A."/>
            <person name="Maire R."/>
            <person name="Meier B."/>
            <person name="Mihaltcheva S."/>
            <person name="Molinier V."/>
            <person name="Murat C."/>
            <person name="Poggeler S."/>
            <person name="Quandt C.A."/>
            <person name="Sperisen C."/>
            <person name="Tritt A."/>
            <person name="Tisserant E."/>
            <person name="Crous P.W."/>
            <person name="Henrissat B."/>
            <person name="Nehls U."/>
            <person name="Egli S."/>
            <person name="Spatafora J.W."/>
            <person name="Grigoriev I.V."/>
            <person name="Martin F.M."/>
        </authorList>
    </citation>
    <scope>NUCLEOTIDE SEQUENCE [LARGE SCALE GENOMIC DNA]</scope>
    <source>
        <strain evidence="2 3">CBS 459.81</strain>
    </source>
</reference>
<accession>A0A8E2EHP0</accession>
<feature type="domain" description="DSBA-like thioredoxin" evidence="1">
    <location>
        <begin position="8"/>
        <end position="195"/>
    </location>
</feature>
<dbReference type="Pfam" id="PF01323">
    <property type="entry name" value="DSBA"/>
    <property type="match status" value="3"/>
</dbReference>
<dbReference type="InterPro" id="IPR001853">
    <property type="entry name" value="DSBA-like_thioredoxin_dom"/>
</dbReference>
<dbReference type="AlphaFoldDB" id="A0A8E2EHP0"/>
<evidence type="ECO:0000313" key="3">
    <source>
        <dbReference type="Proteomes" id="UP000250266"/>
    </source>
</evidence>
<dbReference type="Gene3D" id="3.40.30.10">
    <property type="entry name" value="Glutaredoxin"/>
    <property type="match status" value="2"/>
</dbReference>
<dbReference type="PANTHER" id="PTHR42943">
    <property type="entry name" value="GLUTATHIONE S-TRANSFERASE KAPPA"/>
    <property type="match status" value="1"/>
</dbReference>
<gene>
    <name evidence="2" type="ORF">K432DRAFT_321691</name>
</gene>
<dbReference type="InterPro" id="IPR036249">
    <property type="entry name" value="Thioredoxin-like_sf"/>
</dbReference>